<dbReference type="AlphaFoldDB" id="A0A1Y2G7L4"/>
<proteinExistence type="predicted"/>
<evidence type="ECO:0000313" key="1">
    <source>
        <dbReference type="EMBL" id="ORY97114.1"/>
    </source>
</evidence>
<dbReference type="GeneID" id="33561893"/>
<name>A0A1Y2G7L4_9FUNG</name>
<comment type="caution">
    <text evidence="1">The sequence shown here is derived from an EMBL/GenBank/DDBJ whole genome shotgun (WGS) entry which is preliminary data.</text>
</comment>
<keyword evidence="2" id="KW-1185">Reference proteome</keyword>
<accession>A0A1Y2G7L4</accession>
<dbReference type="OrthoDB" id="5589702at2759"/>
<reference evidence="1 2" key="1">
    <citation type="submission" date="2016-07" db="EMBL/GenBank/DDBJ databases">
        <title>Pervasive Adenine N6-methylation of Active Genes in Fungi.</title>
        <authorList>
            <consortium name="DOE Joint Genome Institute"/>
            <person name="Mondo S.J."/>
            <person name="Dannebaum R.O."/>
            <person name="Kuo R.C."/>
            <person name="Labutti K."/>
            <person name="Haridas S."/>
            <person name="Kuo A."/>
            <person name="Salamov A."/>
            <person name="Ahrendt S.R."/>
            <person name="Lipzen A."/>
            <person name="Sullivan W."/>
            <person name="Andreopoulos W.B."/>
            <person name="Clum A."/>
            <person name="Lindquist E."/>
            <person name="Daum C."/>
            <person name="Ramamoorthy G.K."/>
            <person name="Gryganskyi A."/>
            <person name="Culley D."/>
            <person name="Magnuson J.K."/>
            <person name="James T.Y."/>
            <person name="O'Malley M.A."/>
            <person name="Stajich J.E."/>
            <person name="Spatafora J.W."/>
            <person name="Visel A."/>
            <person name="Grigoriev I.V."/>
        </authorList>
    </citation>
    <scope>NUCLEOTIDE SEQUENCE [LARGE SCALE GENOMIC DNA]</scope>
    <source>
        <strain evidence="1 2">NRRL 3116</strain>
    </source>
</reference>
<dbReference type="InParanoid" id="A0A1Y2G7L4"/>
<protein>
    <submittedName>
        <fullName evidence="1">Uncharacterized protein</fullName>
    </submittedName>
</protein>
<evidence type="ECO:0000313" key="2">
    <source>
        <dbReference type="Proteomes" id="UP000193648"/>
    </source>
</evidence>
<dbReference type="RefSeq" id="XP_021875647.1">
    <property type="nucleotide sequence ID" value="XM_022020049.1"/>
</dbReference>
<organism evidence="1 2">
    <name type="scientific">Lobosporangium transversale</name>
    <dbReference type="NCBI Taxonomy" id="64571"/>
    <lineage>
        <taxon>Eukaryota</taxon>
        <taxon>Fungi</taxon>
        <taxon>Fungi incertae sedis</taxon>
        <taxon>Mucoromycota</taxon>
        <taxon>Mortierellomycotina</taxon>
        <taxon>Mortierellomycetes</taxon>
        <taxon>Mortierellales</taxon>
        <taxon>Mortierellaceae</taxon>
        <taxon>Lobosporangium</taxon>
    </lineage>
</organism>
<dbReference type="Proteomes" id="UP000193648">
    <property type="component" value="Unassembled WGS sequence"/>
</dbReference>
<gene>
    <name evidence="1" type="ORF">BCR41DRAFT_228094</name>
</gene>
<dbReference type="EMBL" id="MCFF01000073">
    <property type="protein sequence ID" value="ORY97114.1"/>
    <property type="molecule type" value="Genomic_DNA"/>
</dbReference>
<sequence>MHNHSLGSNRHIGHILINFNLHSDVSTISQKLNTFLNTFDEAYHEMIQAEQGQAEFSIEKLYGDCSEIMATLFGTIEREMSLKKTERAKCMQEPINKALVLINLILKTAVVT</sequence>